<dbReference type="SMART" id="SM01388">
    <property type="entry name" value="Mob1_phocein"/>
    <property type="match status" value="1"/>
</dbReference>
<sequence length="273" mass="30453">MFSFGSSSKRGGGSSNKSEDTNPAKTSNNNVLSKKSSFLSASSAGASAQSSGNGSATGNTSHQTNIQSTFRKKPIPVGQKGIELQAHINSTLGNNGSLRDAVKLPKGEDELEWIAVNVVDFFNALVFLYDVVNTEHCTEKTCPTMCAGPKFEYRWMDGEEVMKPMECSAPVYCGYLFRWVEKQIDDEKIFPKKQGDAFPRDFKKRVKKIAARLFRVYAHLYHSHFKIICALQAEKHLNTIFKHFVYFAVEFSLISSEEMMPLRELVDGVLQAP</sequence>
<evidence type="ECO:0000256" key="1">
    <source>
        <dbReference type="SAM" id="MobiDB-lite"/>
    </source>
</evidence>
<keyword evidence="3" id="KW-1185">Reference proteome</keyword>
<feature type="compositionally biased region" description="Low complexity" evidence="1">
    <location>
        <begin position="32"/>
        <end position="61"/>
    </location>
</feature>
<feature type="region of interest" description="Disordered" evidence="1">
    <location>
        <begin position="1"/>
        <end position="67"/>
    </location>
</feature>
<proteinExistence type="predicted"/>
<dbReference type="InterPro" id="IPR005301">
    <property type="entry name" value="MOB_kinase_act_fam"/>
</dbReference>
<dbReference type="InterPro" id="IPR036703">
    <property type="entry name" value="MOB_kinase_act_sf"/>
</dbReference>
<dbReference type="STRING" id="41875.K8EJS5"/>
<evidence type="ECO:0000313" key="2">
    <source>
        <dbReference type="EMBL" id="CCO18254.1"/>
    </source>
</evidence>
<dbReference type="Pfam" id="PF03637">
    <property type="entry name" value="Mob1_phocein"/>
    <property type="match status" value="1"/>
</dbReference>
<protein>
    <submittedName>
        <fullName evidence="2">Uncharacterized protein</fullName>
    </submittedName>
</protein>
<evidence type="ECO:0000313" key="3">
    <source>
        <dbReference type="Proteomes" id="UP000198341"/>
    </source>
</evidence>
<dbReference type="Proteomes" id="UP000198341">
    <property type="component" value="Chromosome 10"/>
</dbReference>
<dbReference type="OrthoDB" id="8170117at2759"/>
<dbReference type="KEGG" id="bpg:Bathy10g02760"/>
<name>K8EJS5_9CHLO</name>
<dbReference type="GeneID" id="19013351"/>
<gene>
    <name evidence="2" type="ordered locus">Bathy10g02760</name>
</gene>
<dbReference type="Gene3D" id="1.20.140.30">
    <property type="entry name" value="MOB kinase activator"/>
    <property type="match status" value="1"/>
</dbReference>
<reference evidence="2 3" key="1">
    <citation type="submission" date="2011-10" db="EMBL/GenBank/DDBJ databases">
        <authorList>
            <person name="Genoscope - CEA"/>
        </authorList>
    </citation>
    <scope>NUCLEOTIDE SEQUENCE [LARGE SCALE GENOMIC DNA]</scope>
    <source>
        <strain evidence="2 3">RCC 1105</strain>
    </source>
</reference>
<dbReference type="eggNOG" id="KOG0440">
    <property type="taxonomic scope" value="Eukaryota"/>
</dbReference>
<organism evidence="2 3">
    <name type="scientific">Bathycoccus prasinos</name>
    <dbReference type="NCBI Taxonomy" id="41875"/>
    <lineage>
        <taxon>Eukaryota</taxon>
        <taxon>Viridiplantae</taxon>
        <taxon>Chlorophyta</taxon>
        <taxon>Mamiellophyceae</taxon>
        <taxon>Mamiellales</taxon>
        <taxon>Bathycoccaceae</taxon>
        <taxon>Bathycoccus</taxon>
    </lineage>
</organism>
<dbReference type="RefSeq" id="XP_007510721.1">
    <property type="nucleotide sequence ID" value="XM_007510659.1"/>
</dbReference>
<dbReference type="PANTHER" id="PTHR22599">
    <property type="entry name" value="MPS ONE BINDER KINASE ACTIVATOR-LIKE MOB"/>
    <property type="match status" value="1"/>
</dbReference>
<dbReference type="AlphaFoldDB" id="K8EJS5"/>
<dbReference type="SUPFAM" id="SSF101152">
    <property type="entry name" value="Mob1/phocein"/>
    <property type="match status" value="1"/>
</dbReference>
<accession>K8EJS5</accession>
<dbReference type="EMBL" id="FO082269">
    <property type="protein sequence ID" value="CCO18254.1"/>
    <property type="molecule type" value="Genomic_DNA"/>
</dbReference>